<organism evidence="10 11">
    <name type="scientific">Alistipes putredinis</name>
    <dbReference type="NCBI Taxonomy" id="28117"/>
    <lineage>
        <taxon>Bacteria</taxon>
        <taxon>Pseudomonadati</taxon>
        <taxon>Bacteroidota</taxon>
        <taxon>Bacteroidia</taxon>
        <taxon>Bacteroidales</taxon>
        <taxon>Rikenellaceae</taxon>
        <taxon>Alistipes</taxon>
    </lineage>
</organism>
<dbReference type="Pfam" id="PF00881">
    <property type="entry name" value="Nitroreductase"/>
    <property type="match status" value="1"/>
</dbReference>
<dbReference type="Proteomes" id="UP000187417">
    <property type="component" value="Unassembled WGS sequence"/>
</dbReference>
<evidence type="ECO:0000256" key="3">
    <source>
        <dbReference type="ARBA" id="ARBA00022630"/>
    </source>
</evidence>
<name>A0A1Q6FD03_9BACT</name>
<dbReference type="RefSeq" id="WP_004327529.1">
    <property type="nucleotide sequence ID" value="NZ_BAAFKT010000020.1"/>
</dbReference>
<evidence type="ECO:0000256" key="1">
    <source>
        <dbReference type="ARBA" id="ARBA00001917"/>
    </source>
</evidence>
<keyword evidence="7" id="KW-0408">Iron</keyword>
<keyword evidence="8" id="KW-0411">Iron-sulfur</keyword>
<dbReference type="InterPro" id="IPR000415">
    <property type="entry name" value="Nitroreductase-like"/>
</dbReference>
<accession>A0A1Q6FD03</accession>
<dbReference type="GO" id="GO:0051536">
    <property type="term" value="F:iron-sulfur cluster binding"/>
    <property type="evidence" value="ECO:0007669"/>
    <property type="project" value="UniProtKB-KW"/>
</dbReference>
<evidence type="ECO:0000256" key="8">
    <source>
        <dbReference type="ARBA" id="ARBA00023014"/>
    </source>
</evidence>
<evidence type="ECO:0000256" key="5">
    <source>
        <dbReference type="ARBA" id="ARBA00022723"/>
    </source>
</evidence>
<dbReference type="Gene3D" id="3.30.70.20">
    <property type="match status" value="1"/>
</dbReference>
<feature type="domain" description="4Fe-4S ferredoxin-type" evidence="9">
    <location>
        <begin position="3"/>
        <end position="32"/>
    </location>
</feature>
<evidence type="ECO:0000256" key="2">
    <source>
        <dbReference type="ARBA" id="ARBA00007118"/>
    </source>
</evidence>
<dbReference type="Gene3D" id="3.40.109.10">
    <property type="entry name" value="NADH Oxidase"/>
    <property type="match status" value="1"/>
</dbReference>
<dbReference type="GO" id="GO:0046872">
    <property type="term" value="F:metal ion binding"/>
    <property type="evidence" value="ECO:0007669"/>
    <property type="project" value="UniProtKB-KW"/>
</dbReference>
<protein>
    <submittedName>
        <fullName evidence="10">Nitroreductase</fullName>
    </submittedName>
</protein>
<evidence type="ECO:0000256" key="7">
    <source>
        <dbReference type="ARBA" id="ARBA00023004"/>
    </source>
</evidence>
<comment type="caution">
    <text evidence="10">The sequence shown here is derived from an EMBL/GenBank/DDBJ whole genome shotgun (WGS) entry which is preliminary data.</text>
</comment>
<dbReference type="EMBL" id="MNQH01000001">
    <property type="protein sequence ID" value="OKY96747.1"/>
    <property type="molecule type" value="Genomic_DNA"/>
</dbReference>
<dbReference type="PANTHER" id="PTHR43673:SF2">
    <property type="entry name" value="NITROREDUCTASE"/>
    <property type="match status" value="1"/>
</dbReference>
<dbReference type="GO" id="GO:0016491">
    <property type="term" value="F:oxidoreductase activity"/>
    <property type="evidence" value="ECO:0007669"/>
    <property type="project" value="UniProtKB-KW"/>
</dbReference>
<dbReference type="Pfam" id="PF13187">
    <property type="entry name" value="Fer4_9"/>
    <property type="match status" value="1"/>
</dbReference>
<dbReference type="InterPro" id="IPR017900">
    <property type="entry name" value="4Fe4S_Fe_S_CS"/>
</dbReference>
<dbReference type="SUPFAM" id="SSF55469">
    <property type="entry name" value="FMN-dependent nitroreductase-like"/>
    <property type="match status" value="1"/>
</dbReference>
<dbReference type="STRING" id="28117.BHV66_01400"/>
<keyword evidence="5" id="KW-0479">Metal-binding</keyword>
<dbReference type="GeneID" id="73802157"/>
<dbReference type="SUPFAM" id="SSF54862">
    <property type="entry name" value="4Fe-4S ferredoxins"/>
    <property type="match status" value="1"/>
</dbReference>
<dbReference type="InterPro" id="IPR017896">
    <property type="entry name" value="4Fe4S_Fe-S-bd"/>
</dbReference>
<evidence type="ECO:0000256" key="6">
    <source>
        <dbReference type="ARBA" id="ARBA00023002"/>
    </source>
</evidence>
<dbReference type="PROSITE" id="PS51379">
    <property type="entry name" value="4FE4S_FER_2"/>
    <property type="match status" value="2"/>
</dbReference>
<evidence type="ECO:0000313" key="10">
    <source>
        <dbReference type="EMBL" id="OKY96747.1"/>
    </source>
</evidence>
<comment type="cofactor">
    <cofactor evidence="1">
        <name>FMN</name>
        <dbReference type="ChEBI" id="CHEBI:58210"/>
    </cofactor>
</comment>
<sequence>MNVQINIDTASCIRCGKCVKVCPAWIMTQAKPGDPIGLRNIDSCIVCGHCAAVCPTGSVRHSSFPPDKIHPIDRNGLPSPEQVLLLCKARRSNRALSDRPVPQEAIDRILEAAHRAPTASNRQEVSFTVITDPAILDKIIRFTLDTFAGIARKLENPLVKPILKRLRPEFYNYLPAFKRLIAEYDKGNDLILREAKTLLLIHTPYANRFGAADANLAYQNGSLMAESLGVSQIYTGFVLSALAQDKKCKFLKSIGIQGKVHAGMALGMPLFLYPNYIDKKPIAVNRL</sequence>
<dbReference type="PROSITE" id="PS00198">
    <property type="entry name" value="4FE4S_FER_1"/>
    <property type="match status" value="2"/>
</dbReference>
<evidence type="ECO:0000313" key="11">
    <source>
        <dbReference type="Proteomes" id="UP000187417"/>
    </source>
</evidence>
<comment type="similarity">
    <text evidence="2">Belongs to the nitroreductase family.</text>
</comment>
<dbReference type="PANTHER" id="PTHR43673">
    <property type="entry name" value="NAD(P)H NITROREDUCTASE YDGI-RELATED"/>
    <property type="match status" value="1"/>
</dbReference>
<dbReference type="InterPro" id="IPR029479">
    <property type="entry name" value="Nitroreductase"/>
</dbReference>
<keyword evidence="4" id="KW-0288">FMN</keyword>
<gene>
    <name evidence="10" type="ORF">BHV66_01400</name>
</gene>
<evidence type="ECO:0000256" key="4">
    <source>
        <dbReference type="ARBA" id="ARBA00022643"/>
    </source>
</evidence>
<proteinExistence type="inferred from homology"/>
<evidence type="ECO:0000259" key="9">
    <source>
        <dbReference type="PROSITE" id="PS51379"/>
    </source>
</evidence>
<dbReference type="AlphaFoldDB" id="A0A1Q6FD03"/>
<feature type="domain" description="4Fe-4S ferredoxin-type" evidence="9">
    <location>
        <begin position="34"/>
        <end position="64"/>
    </location>
</feature>
<keyword evidence="3" id="KW-0285">Flavoprotein</keyword>
<keyword evidence="6" id="KW-0560">Oxidoreductase</keyword>
<reference evidence="10 11" key="1">
    <citation type="journal article" date="2016" name="Nat. Biotechnol.">
        <title>Measurement of bacterial replication rates in microbial communities.</title>
        <authorList>
            <person name="Brown C.T."/>
            <person name="Olm M.R."/>
            <person name="Thomas B.C."/>
            <person name="Banfield J.F."/>
        </authorList>
    </citation>
    <scope>NUCLEOTIDE SEQUENCE [LARGE SCALE GENOMIC DNA]</scope>
    <source>
        <strain evidence="10">CAG:67_53_122</strain>
    </source>
</reference>